<dbReference type="Proteomes" id="UP001603857">
    <property type="component" value="Unassembled WGS sequence"/>
</dbReference>
<organism evidence="2 3">
    <name type="scientific">Flemingia macrophylla</name>
    <dbReference type="NCBI Taxonomy" id="520843"/>
    <lineage>
        <taxon>Eukaryota</taxon>
        <taxon>Viridiplantae</taxon>
        <taxon>Streptophyta</taxon>
        <taxon>Embryophyta</taxon>
        <taxon>Tracheophyta</taxon>
        <taxon>Spermatophyta</taxon>
        <taxon>Magnoliopsida</taxon>
        <taxon>eudicotyledons</taxon>
        <taxon>Gunneridae</taxon>
        <taxon>Pentapetalae</taxon>
        <taxon>rosids</taxon>
        <taxon>fabids</taxon>
        <taxon>Fabales</taxon>
        <taxon>Fabaceae</taxon>
        <taxon>Papilionoideae</taxon>
        <taxon>50 kb inversion clade</taxon>
        <taxon>NPAAA clade</taxon>
        <taxon>indigoferoid/millettioid clade</taxon>
        <taxon>Phaseoleae</taxon>
        <taxon>Flemingia</taxon>
    </lineage>
</organism>
<sequence>MRQLNIANVADHYVEPLTSAPEPGEAVQVPTMDVPRSSREARGPRRRHIVDPVEVVVPLVHEKFPGHYYVLPQDTGVYPSQSQ</sequence>
<keyword evidence="3" id="KW-1185">Reference proteome</keyword>
<gene>
    <name evidence="2" type="ORF">Fmac_027613</name>
</gene>
<dbReference type="AlphaFoldDB" id="A0ABD1LI82"/>
<reference evidence="2 3" key="1">
    <citation type="submission" date="2024-08" db="EMBL/GenBank/DDBJ databases">
        <title>Insights into the chromosomal genome structure of Flemingia macrophylla.</title>
        <authorList>
            <person name="Ding Y."/>
            <person name="Zhao Y."/>
            <person name="Bi W."/>
            <person name="Wu M."/>
            <person name="Zhao G."/>
            <person name="Gong Y."/>
            <person name="Li W."/>
            <person name="Zhang P."/>
        </authorList>
    </citation>
    <scope>NUCLEOTIDE SEQUENCE [LARGE SCALE GENOMIC DNA]</scope>
    <source>
        <strain evidence="2">DYQJB</strain>
        <tissue evidence="2">Leaf</tissue>
    </source>
</reference>
<protein>
    <submittedName>
        <fullName evidence="2">Uncharacterized protein</fullName>
    </submittedName>
</protein>
<feature type="region of interest" description="Disordered" evidence="1">
    <location>
        <begin position="16"/>
        <end position="46"/>
    </location>
</feature>
<proteinExistence type="predicted"/>
<dbReference type="EMBL" id="JBGMDY010000009">
    <property type="protein sequence ID" value="KAL2323234.1"/>
    <property type="molecule type" value="Genomic_DNA"/>
</dbReference>
<evidence type="ECO:0000313" key="2">
    <source>
        <dbReference type="EMBL" id="KAL2323234.1"/>
    </source>
</evidence>
<evidence type="ECO:0000256" key="1">
    <source>
        <dbReference type="SAM" id="MobiDB-lite"/>
    </source>
</evidence>
<accession>A0ABD1LI82</accession>
<evidence type="ECO:0000313" key="3">
    <source>
        <dbReference type="Proteomes" id="UP001603857"/>
    </source>
</evidence>
<comment type="caution">
    <text evidence="2">The sequence shown here is derived from an EMBL/GenBank/DDBJ whole genome shotgun (WGS) entry which is preliminary data.</text>
</comment>
<name>A0ABD1LI82_9FABA</name>